<organism evidence="7 8">
    <name type="scientific">Sordaria brevicollis</name>
    <dbReference type="NCBI Taxonomy" id="83679"/>
    <lineage>
        <taxon>Eukaryota</taxon>
        <taxon>Fungi</taxon>
        <taxon>Dikarya</taxon>
        <taxon>Ascomycota</taxon>
        <taxon>Pezizomycotina</taxon>
        <taxon>Sordariomycetes</taxon>
        <taxon>Sordariomycetidae</taxon>
        <taxon>Sordariales</taxon>
        <taxon>Sordariaceae</taxon>
        <taxon>Sordaria</taxon>
    </lineage>
</organism>
<reference evidence="7" key="1">
    <citation type="journal article" date="2023" name="Mol. Phylogenet. Evol.">
        <title>Genome-scale phylogeny and comparative genomics of the fungal order Sordariales.</title>
        <authorList>
            <person name="Hensen N."/>
            <person name="Bonometti L."/>
            <person name="Westerberg I."/>
            <person name="Brannstrom I.O."/>
            <person name="Guillou S."/>
            <person name="Cros-Aarteil S."/>
            <person name="Calhoun S."/>
            <person name="Haridas S."/>
            <person name="Kuo A."/>
            <person name="Mondo S."/>
            <person name="Pangilinan J."/>
            <person name="Riley R."/>
            <person name="LaButti K."/>
            <person name="Andreopoulos B."/>
            <person name="Lipzen A."/>
            <person name="Chen C."/>
            <person name="Yan M."/>
            <person name="Daum C."/>
            <person name="Ng V."/>
            <person name="Clum A."/>
            <person name="Steindorff A."/>
            <person name="Ohm R.A."/>
            <person name="Martin F."/>
            <person name="Silar P."/>
            <person name="Natvig D.O."/>
            <person name="Lalanne C."/>
            <person name="Gautier V."/>
            <person name="Ament-Velasquez S.L."/>
            <person name="Kruys A."/>
            <person name="Hutchinson M.I."/>
            <person name="Powell A.J."/>
            <person name="Barry K."/>
            <person name="Miller A.N."/>
            <person name="Grigoriev I.V."/>
            <person name="Debuchy R."/>
            <person name="Gladieux P."/>
            <person name="Hiltunen Thoren M."/>
            <person name="Johannesson H."/>
        </authorList>
    </citation>
    <scope>NUCLEOTIDE SEQUENCE</scope>
    <source>
        <strain evidence="7">FGSC 1904</strain>
    </source>
</reference>
<gene>
    <name evidence="7" type="ORF">B0T20DRAFT_349363</name>
</gene>
<comment type="similarity">
    <text evidence="2">Belongs to the IFI6/IFI27 family.</text>
</comment>
<name>A0AAE0PI19_SORBR</name>
<comment type="caution">
    <text evidence="7">The sequence shown here is derived from an EMBL/GenBank/DDBJ whole genome shotgun (WGS) entry which is preliminary data.</text>
</comment>
<protein>
    <submittedName>
        <fullName evidence="7">Uncharacterized protein</fullName>
    </submittedName>
</protein>
<dbReference type="Gene3D" id="6.10.110.10">
    <property type="match status" value="1"/>
</dbReference>
<keyword evidence="4 6" id="KW-1133">Transmembrane helix</keyword>
<dbReference type="PANTHER" id="PTHR16932:SF18">
    <property type="entry name" value="INTERFERON, ALPHA-INDUCIBLE PROTEIN 27-LIKE 2"/>
    <property type="match status" value="1"/>
</dbReference>
<evidence type="ECO:0000256" key="4">
    <source>
        <dbReference type="ARBA" id="ARBA00022989"/>
    </source>
</evidence>
<reference evidence="7" key="2">
    <citation type="submission" date="2023-07" db="EMBL/GenBank/DDBJ databases">
        <authorList>
            <consortium name="Lawrence Berkeley National Laboratory"/>
            <person name="Haridas S."/>
            <person name="Hensen N."/>
            <person name="Bonometti L."/>
            <person name="Westerberg I."/>
            <person name="Brannstrom I.O."/>
            <person name="Guillou S."/>
            <person name="Cros-Aarteil S."/>
            <person name="Calhoun S."/>
            <person name="Kuo A."/>
            <person name="Mondo S."/>
            <person name="Pangilinan J."/>
            <person name="Riley R."/>
            <person name="LaButti K."/>
            <person name="Andreopoulos B."/>
            <person name="Lipzen A."/>
            <person name="Chen C."/>
            <person name="Yanf M."/>
            <person name="Daum C."/>
            <person name="Ng V."/>
            <person name="Clum A."/>
            <person name="Steindorff A."/>
            <person name="Ohm R."/>
            <person name="Martin F."/>
            <person name="Silar P."/>
            <person name="Natvig D."/>
            <person name="Lalanne C."/>
            <person name="Gautier V."/>
            <person name="Ament-velasquez S.L."/>
            <person name="Kruys A."/>
            <person name="Hutchinson M.I."/>
            <person name="Powell A.J."/>
            <person name="Barry K."/>
            <person name="Miller A.N."/>
            <person name="Grigoriev I.V."/>
            <person name="Debuchy R."/>
            <person name="Gladieux P."/>
            <person name="Thoren M.H."/>
            <person name="Johannesson H."/>
        </authorList>
    </citation>
    <scope>NUCLEOTIDE SEQUENCE</scope>
    <source>
        <strain evidence="7">FGSC 1904</strain>
    </source>
</reference>
<dbReference type="AlphaFoldDB" id="A0AAE0PI19"/>
<dbReference type="GO" id="GO:0016020">
    <property type="term" value="C:membrane"/>
    <property type="evidence" value="ECO:0007669"/>
    <property type="project" value="UniProtKB-SubCell"/>
</dbReference>
<evidence type="ECO:0000256" key="2">
    <source>
        <dbReference type="ARBA" id="ARBA00007262"/>
    </source>
</evidence>
<keyword evidence="8" id="KW-1185">Reference proteome</keyword>
<keyword evidence="5 6" id="KW-0472">Membrane</keyword>
<evidence type="ECO:0000256" key="5">
    <source>
        <dbReference type="ARBA" id="ARBA00023136"/>
    </source>
</evidence>
<dbReference type="EMBL" id="JAUTDP010000004">
    <property type="protein sequence ID" value="KAK3400286.1"/>
    <property type="molecule type" value="Genomic_DNA"/>
</dbReference>
<dbReference type="PANTHER" id="PTHR16932">
    <property type="entry name" value="INTERFERON ALPHA-INDUCIBLE PROTEIN 27"/>
    <property type="match status" value="1"/>
</dbReference>
<evidence type="ECO:0000256" key="1">
    <source>
        <dbReference type="ARBA" id="ARBA00004141"/>
    </source>
</evidence>
<dbReference type="Proteomes" id="UP001281003">
    <property type="component" value="Unassembled WGS sequence"/>
</dbReference>
<comment type="subcellular location">
    <subcellularLocation>
        <location evidence="1">Membrane</location>
        <topology evidence="1">Multi-pass membrane protein</topology>
    </subcellularLocation>
</comment>
<feature type="transmembrane region" description="Helical" evidence="6">
    <location>
        <begin position="239"/>
        <end position="262"/>
    </location>
</feature>
<keyword evidence="3 6" id="KW-0812">Transmembrane</keyword>
<evidence type="ECO:0000313" key="7">
    <source>
        <dbReference type="EMBL" id="KAK3400286.1"/>
    </source>
</evidence>
<accession>A0AAE0PI19</accession>
<evidence type="ECO:0000256" key="6">
    <source>
        <dbReference type="SAM" id="Phobius"/>
    </source>
</evidence>
<feature type="transmembrane region" description="Helical" evidence="6">
    <location>
        <begin position="216"/>
        <end position="233"/>
    </location>
</feature>
<dbReference type="InterPro" id="IPR009311">
    <property type="entry name" value="IFI6/IFI27-like"/>
</dbReference>
<dbReference type="InterPro" id="IPR038213">
    <property type="entry name" value="IFI6/IFI27-like_sf"/>
</dbReference>
<sequence length="265" mass="27173">MDFGKMMDDAGKGFDEFAKNTEKAFEDAGKGMDEFGQNAQKGFEEAGRGMDEFGQNAQKQAEEVGKGADEFGKNMSQTFSDLVGNALKQAEQVIINFTEEISEEVKGALGLGQDRKREVPLVPMKVTDWISNILPKLVEAAGALGGGIKEQIQKAKDWVSENPEVMMYIMLGVTGIIILAAPGLLMTPILGAIGFGASGIAAGSMAAAIQSGIGNVAAGSVFAGLTGAAMGGLEGTAIVAVGEVIGAVMMAGGAAGAAGTLMNKD</sequence>
<proteinExistence type="inferred from homology"/>
<evidence type="ECO:0000256" key="3">
    <source>
        <dbReference type="ARBA" id="ARBA00022692"/>
    </source>
</evidence>
<evidence type="ECO:0000313" key="8">
    <source>
        <dbReference type="Proteomes" id="UP001281003"/>
    </source>
</evidence>